<dbReference type="PANTHER" id="PTHR31319:SF77">
    <property type="entry name" value="ZINC FINGER PROTEIN CONSTANS-LIKE 4"/>
    <property type="match status" value="1"/>
</dbReference>
<name>A0A804J4H5_MUSAM</name>
<sequence length="302" mass="31417">MASGSGGVGRGGGGRGRGRGGGGQLPGLGTGITHRECESCRAAPGIPFCRVEWSFLCAGCAAVVHGQSWIVAVPPGPNPSPSLNPVVPSPYPSPFAYQYAFASPNPNPNPSPPPPPAAISVPNLNPNPSPNDNLNHVVQLSSDEDEQSAGEDGDGSGGRKRRRSSVEGESAPGREASMMRYKEKRKSRNFDKTIRYESRKVHADMKPRVGGKFVKTADGVGEEGDDGAGGEGGHYSGGDEVRAESSEEGRADAVEESTDQGEQMRPVEAGEMVATSPSFEVEQFDGGVDLGQMDAGEEVGLL</sequence>
<organism evidence="7 8">
    <name type="scientific">Musa acuminata subsp. malaccensis</name>
    <name type="common">Wild banana</name>
    <name type="synonym">Musa malaccensis</name>
    <dbReference type="NCBI Taxonomy" id="214687"/>
    <lineage>
        <taxon>Eukaryota</taxon>
        <taxon>Viridiplantae</taxon>
        <taxon>Streptophyta</taxon>
        <taxon>Embryophyta</taxon>
        <taxon>Tracheophyta</taxon>
        <taxon>Spermatophyta</taxon>
        <taxon>Magnoliopsida</taxon>
        <taxon>Liliopsida</taxon>
        <taxon>Zingiberales</taxon>
        <taxon>Musaceae</taxon>
        <taxon>Musa</taxon>
    </lineage>
</organism>
<dbReference type="PANTHER" id="PTHR31319">
    <property type="entry name" value="ZINC FINGER PROTEIN CONSTANS-LIKE 4"/>
    <property type="match status" value="1"/>
</dbReference>
<dbReference type="PROSITE" id="PS51017">
    <property type="entry name" value="CCT"/>
    <property type="match status" value="1"/>
</dbReference>
<dbReference type="GO" id="GO:0009909">
    <property type="term" value="P:regulation of flower development"/>
    <property type="evidence" value="ECO:0007669"/>
    <property type="project" value="InterPro"/>
</dbReference>
<protein>
    <submittedName>
        <fullName evidence="6">(wild Malaysian banana) hypothetical protein</fullName>
    </submittedName>
</protein>
<evidence type="ECO:0000256" key="2">
    <source>
        <dbReference type="ARBA" id="ARBA00023242"/>
    </source>
</evidence>
<dbReference type="EnsemblPlants" id="Ma05_t14750.1">
    <property type="protein sequence ID" value="Ma05_p14750.1"/>
    <property type="gene ID" value="Ma05_g14750"/>
</dbReference>
<proteinExistence type="predicted"/>
<evidence type="ECO:0000313" key="7">
    <source>
        <dbReference type="EnsemblPlants" id="Ma05_p14750.1"/>
    </source>
</evidence>
<comment type="subcellular location">
    <subcellularLocation>
        <location evidence="1 3">Nucleus</location>
    </subcellularLocation>
</comment>
<dbReference type="OrthoDB" id="779559at2759"/>
<dbReference type="AlphaFoldDB" id="A0A804J4H5"/>
<feature type="compositionally biased region" description="Basic and acidic residues" evidence="4">
    <location>
        <begin position="237"/>
        <end position="253"/>
    </location>
</feature>
<dbReference type="Proteomes" id="UP000012960">
    <property type="component" value="Unplaced"/>
</dbReference>
<feature type="compositionally biased region" description="Acidic residues" evidence="4">
    <location>
        <begin position="142"/>
        <end position="154"/>
    </location>
</feature>
<dbReference type="InterPro" id="IPR010402">
    <property type="entry name" value="CCT_domain"/>
</dbReference>
<feature type="region of interest" description="Disordered" evidence="4">
    <location>
        <begin position="1"/>
        <end position="27"/>
    </location>
</feature>
<feature type="compositionally biased region" description="Basic and acidic residues" evidence="4">
    <location>
        <begin position="188"/>
        <end position="207"/>
    </location>
</feature>
<gene>
    <name evidence="6" type="ORF">GSMUA_266850.1</name>
</gene>
<evidence type="ECO:0000256" key="3">
    <source>
        <dbReference type="PROSITE-ProRule" id="PRU00357"/>
    </source>
</evidence>
<dbReference type="GO" id="GO:0005634">
    <property type="term" value="C:nucleus"/>
    <property type="evidence" value="ECO:0007669"/>
    <property type="project" value="UniProtKB-SubCell"/>
</dbReference>
<reference evidence="7" key="2">
    <citation type="submission" date="2021-05" db="UniProtKB">
        <authorList>
            <consortium name="EnsemblPlants"/>
        </authorList>
    </citation>
    <scope>IDENTIFICATION</scope>
    <source>
        <strain evidence="7">subsp. malaccensis</strain>
    </source>
</reference>
<dbReference type="Gramene" id="Ma05_t14750.1">
    <property type="protein sequence ID" value="Ma05_p14750.1"/>
    <property type="gene ID" value="Ma05_g14750"/>
</dbReference>
<evidence type="ECO:0000256" key="1">
    <source>
        <dbReference type="ARBA" id="ARBA00004123"/>
    </source>
</evidence>
<keyword evidence="8" id="KW-1185">Reference proteome</keyword>
<evidence type="ECO:0000313" key="6">
    <source>
        <dbReference type="EMBL" id="CAG1838508.1"/>
    </source>
</evidence>
<evidence type="ECO:0000259" key="5">
    <source>
        <dbReference type="PROSITE" id="PS51017"/>
    </source>
</evidence>
<feature type="domain" description="CCT" evidence="5">
    <location>
        <begin position="174"/>
        <end position="216"/>
    </location>
</feature>
<accession>A0A804J4H5</accession>
<dbReference type="InterPro" id="IPR045281">
    <property type="entry name" value="CONSTANS-like"/>
</dbReference>
<evidence type="ECO:0000313" key="8">
    <source>
        <dbReference type="Proteomes" id="UP000012960"/>
    </source>
</evidence>
<dbReference type="EMBL" id="HG996470">
    <property type="protein sequence ID" value="CAG1838508.1"/>
    <property type="molecule type" value="Genomic_DNA"/>
</dbReference>
<dbReference type="Pfam" id="PF06203">
    <property type="entry name" value="CCT"/>
    <property type="match status" value="1"/>
</dbReference>
<evidence type="ECO:0000256" key="4">
    <source>
        <dbReference type="SAM" id="MobiDB-lite"/>
    </source>
</evidence>
<feature type="region of interest" description="Disordered" evidence="4">
    <location>
        <begin position="102"/>
        <end position="270"/>
    </location>
</feature>
<dbReference type="InParanoid" id="A0A804J4H5"/>
<keyword evidence="2 3" id="KW-0539">Nucleus</keyword>
<feature type="compositionally biased region" description="Pro residues" evidence="4">
    <location>
        <begin position="105"/>
        <end position="117"/>
    </location>
</feature>
<feature type="compositionally biased region" description="Low complexity" evidence="4">
    <location>
        <begin position="118"/>
        <end position="135"/>
    </location>
</feature>
<reference evidence="6" key="1">
    <citation type="submission" date="2021-03" db="EMBL/GenBank/DDBJ databases">
        <authorList>
            <consortium name="Genoscope - CEA"/>
            <person name="William W."/>
        </authorList>
    </citation>
    <scope>NUCLEOTIDE SEQUENCE</scope>
    <source>
        <strain evidence="6">Doubled-haploid Pahang</strain>
    </source>
</reference>